<evidence type="ECO:0000313" key="10">
    <source>
        <dbReference type="EMBL" id="KAG9395940.1"/>
    </source>
</evidence>
<dbReference type="PIRSF" id="PIRSF016599">
    <property type="entry name" value="Xaa-His_dipept"/>
    <property type="match status" value="1"/>
</dbReference>
<evidence type="ECO:0000256" key="2">
    <source>
        <dbReference type="ARBA" id="ARBA00001947"/>
    </source>
</evidence>
<sequence>MATNNNLLTSLPPCGTVWERFFDVCAIPHGSGNVETISKWIIDFATKNGLEAKQDSAKNVLVTKAADSGCENKPTILLQCHMDMVCESNDASFDFATRGIECEIAELNGKKILTAKGTTLGADDGIGIAAGLALLTDKDLKSGKLELLCTVDEETTMAGAEGIDAGFFTAKYLVNIDSEDEGVVTLGSAGGFDVSASTKVALVETTDTALELSLSGCVGGHSGVEIHQPRANAVVALFDVLKTLLMIPGVRLASFAGGKATNAIPRSAKAVITAPTASHPAIREACDRALAGLKANHPMDVDMALTMTLADATVKTTSLDDSARIIGGTLAMPCGVIRMDGAIEGLVQTSCNVGNVSLTEEGDFKCEMFARSSVNDSMDLVHNMVKATGLIYGLDVSEQEGRFSGWKPNPDTKIAHVTIDAVKKVLGYEPKEEAIHAGLECGLLMDKYHDLEAVSIGATICQPHCPDEYMEIDTVAPFYEILKVICTEME</sequence>
<evidence type="ECO:0000256" key="7">
    <source>
        <dbReference type="ARBA" id="ARBA00023049"/>
    </source>
</evidence>
<dbReference type="EMBL" id="JAHDYR010000007">
    <property type="protein sequence ID" value="KAG9395940.1"/>
    <property type="molecule type" value="Genomic_DNA"/>
</dbReference>
<feature type="domain" description="Peptidase M20 dimerisation" evidence="9">
    <location>
        <begin position="214"/>
        <end position="275"/>
    </location>
</feature>
<gene>
    <name evidence="10" type="ORF">J8273_2289</name>
</gene>
<evidence type="ECO:0000256" key="6">
    <source>
        <dbReference type="ARBA" id="ARBA00022833"/>
    </source>
</evidence>
<dbReference type="Pfam" id="PF01546">
    <property type="entry name" value="Peptidase_M20"/>
    <property type="match status" value="1"/>
</dbReference>
<dbReference type="Proteomes" id="UP000717585">
    <property type="component" value="Unassembled WGS sequence"/>
</dbReference>
<reference evidence="10" key="1">
    <citation type="submission" date="2021-05" db="EMBL/GenBank/DDBJ databases">
        <title>A free-living protist that lacks canonical eukaryotic 1 DNA replication and segregation systems.</title>
        <authorList>
            <person name="Salas-Leiva D.E."/>
            <person name="Tromer E.C."/>
            <person name="Curtis B.A."/>
            <person name="Jerlstrom-Hultqvist J."/>
            <person name="Kolisko M."/>
            <person name="Yi Z."/>
            <person name="Salas-Leiva J.S."/>
            <person name="Gallot-Lavallee L."/>
            <person name="Kops G.J.P.L."/>
            <person name="Archibald J.M."/>
            <person name="Simpson A.G.B."/>
            <person name="Roger A.J."/>
        </authorList>
    </citation>
    <scope>NUCLEOTIDE SEQUENCE</scope>
    <source>
        <strain evidence="10">BICM</strain>
    </source>
</reference>
<dbReference type="PANTHER" id="PTHR43501:SF1">
    <property type="entry name" value="CYTOSOL NON-SPECIFIC DIPEPTIDASE"/>
    <property type="match status" value="1"/>
</dbReference>
<dbReference type="OrthoDB" id="191370at2759"/>
<dbReference type="Gene3D" id="3.40.630.10">
    <property type="entry name" value="Zn peptidases"/>
    <property type="match status" value="2"/>
</dbReference>
<proteinExistence type="predicted"/>
<organism evidence="10 11">
    <name type="scientific">Carpediemonas membranifera</name>
    <dbReference type="NCBI Taxonomy" id="201153"/>
    <lineage>
        <taxon>Eukaryota</taxon>
        <taxon>Metamonada</taxon>
        <taxon>Carpediemonas-like organisms</taxon>
        <taxon>Carpediemonas</taxon>
    </lineage>
</organism>
<dbReference type="InterPro" id="IPR011650">
    <property type="entry name" value="Peptidase_M20_dimer"/>
</dbReference>
<evidence type="ECO:0000256" key="4">
    <source>
        <dbReference type="ARBA" id="ARBA00022723"/>
    </source>
</evidence>
<evidence type="ECO:0000256" key="8">
    <source>
        <dbReference type="ARBA" id="ARBA00023285"/>
    </source>
</evidence>
<dbReference type="InterPro" id="IPR001160">
    <property type="entry name" value="Peptidase_M20C"/>
</dbReference>
<comment type="caution">
    <text evidence="10">The sequence shown here is derived from an EMBL/GenBank/DDBJ whole genome shotgun (WGS) entry which is preliminary data.</text>
</comment>
<dbReference type="NCBIfam" id="TIGR01893">
    <property type="entry name" value="aa-his-dipept"/>
    <property type="match status" value="1"/>
</dbReference>
<evidence type="ECO:0000256" key="3">
    <source>
        <dbReference type="ARBA" id="ARBA00022670"/>
    </source>
</evidence>
<dbReference type="GO" id="GO:0005829">
    <property type="term" value="C:cytosol"/>
    <property type="evidence" value="ECO:0007669"/>
    <property type="project" value="TreeGrafter"/>
</dbReference>
<dbReference type="InterPro" id="IPR002933">
    <property type="entry name" value="Peptidase_M20"/>
</dbReference>
<name>A0A8J6B0R2_9EUKA</name>
<dbReference type="FunFam" id="3.40.630.10:FF:000018">
    <property type="entry name" value="Aminoacyl-histidine dipeptidase PepD"/>
    <property type="match status" value="1"/>
</dbReference>
<keyword evidence="4" id="KW-0479">Metal-binding</keyword>
<dbReference type="GO" id="GO:0070573">
    <property type="term" value="F:metallodipeptidase activity"/>
    <property type="evidence" value="ECO:0007669"/>
    <property type="project" value="TreeGrafter"/>
</dbReference>
<dbReference type="Pfam" id="PF07687">
    <property type="entry name" value="M20_dimer"/>
    <property type="match status" value="1"/>
</dbReference>
<keyword evidence="5" id="KW-0378">Hydrolase</keyword>
<comment type="cofactor">
    <cofactor evidence="1">
        <name>Co(2+)</name>
        <dbReference type="ChEBI" id="CHEBI:48828"/>
    </cofactor>
</comment>
<evidence type="ECO:0000256" key="1">
    <source>
        <dbReference type="ARBA" id="ARBA00001941"/>
    </source>
</evidence>
<evidence type="ECO:0000259" key="9">
    <source>
        <dbReference type="Pfam" id="PF07687"/>
    </source>
</evidence>
<accession>A0A8J6B0R2</accession>
<comment type="cofactor">
    <cofactor evidence="2">
        <name>Zn(2+)</name>
        <dbReference type="ChEBI" id="CHEBI:29105"/>
    </cofactor>
</comment>
<keyword evidence="3" id="KW-0645">Protease</keyword>
<dbReference type="GO" id="GO:0046872">
    <property type="term" value="F:metal ion binding"/>
    <property type="evidence" value="ECO:0007669"/>
    <property type="project" value="UniProtKB-KW"/>
</dbReference>
<keyword evidence="8" id="KW-0170">Cobalt</keyword>
<dbReference type="SUPFAM" id="SSF53187">
    <property type="entry name" value="Zn-dependent exopeptidases"/>
    <property type="match status" value="1"/>
</dbReference>
<protein>
    <submittedName>
        <fullName evidence="10">Peptidase M20</fullName>
    </submittedName>
</protein>
<evidence type="ECO:0000313" key="11">
    <source>
        <dbReference type="Proteomes" id="UP000717585"/>
    </source>
</evidence>
<dbReference type="AlphaFoldDB" id="A0A8J6B0R2"/>
<keyword evidence="6" id="KW-0862">Zinc</keyword>
<dbReference type="GO" id="GO:0006508">
    <property type="term" value="P:proteolysis"/>
    <property type="evidence" value="ECO:0007669"/>
    <property type="project" value="UniProtKB-KW"/>
</dbReference>
<dbReference type="FunFam" id="3.40.630.10:FF:000015">
    <property type="entry name" value="Aminoacyl-histidine dipeptidase PepD"/>
    <property type="match status" value="1"/>
</dbReference>
<dbReference type="PANTHER" id="PTHR43501">
    <property type="entry name" value="CYTOSOL NON-SPECIFIC DIPEPTIDASE"/>
    <property type="match status" value="1"/>
</dbReference>
<keyword evidence="7" id="KW-0482">Metalloprotease</keyword>
<evidence type="ECO:0000256" key="5">
    <source>
        <dbReference type="ARBA" id="ARBA00022801"/>
    </source>
</evidence>
<keyword evidence="11" id="KW-1185">Reference proteome</keyword>
<dbReference type="PRINTS" id="PR00934">
    <property type="entry name" value="XHISDIPTASE"/>
</dbReference>